<keyword evidence="4 5" id="KW-0472">Membrane</keyword>
<dbReference type="EMBL" id="PGFB01000004">
    <property type="protein sequence ID" value="PJJ61453.1"/>
    <property type="molecule type" value="Genomic_DNA"/>
</dbReference>
<keyword evidence="7" id="KW-1185">Reference proteome</keyword>
<evidence type="ECO:0000256" key="5">
    <source>
        <dbReference type="SAM" id="Phobius"/>
    </source>
</evidence>
<dbReference type="InterPro" id="IPR019109">
    <property type="entry name" value="MamF_MmsF"/>
</dbReference>
<name>A0A2M9BU34_9MICO</name>
<dbReference type="AlphaFoldDB" id="A0A2M9BU34"/>
<reference evidence="6 7" key="1">
    <citation type="submission" date="2017-11" db="EMBL/GenBank/DDBJ databases">
        <title>Genomic Encyclopedia of Archaeal and Bacterial Type Strains, Phase II (KMG-II): From Individual Species to Whole Genera.</title>
        <authorList>
            <person name="Goeker M."/>
        </authorList>
    </citation>
    <scope>NUCLEOTIDE SEQUENCE [LARGE SCALE GENOMIC DNA]</scope>
    <source>
        <strain evidence="6 7">DSM 25625</strain>
    </source>
</reference>
<feature type="transmembrane region" description="Helical" evidence="5">
    <location>
        <begin position="214"/>
        <end position="240"/>
    </location>
</feature>
<evidence type="ECO:0000313" key="7">
    <source>
        <dbReference type="Proteomes" id="UP000230161"/>
    </source>
</evidence>
<comment type="caution">
    <text evidence="6">The sequence shown here is derived from an EMBL/GenBank/DDBJ whole genome shotgun (WGS) entry which is preliminary data.</text>
</comment>
<feature type="transmembrane region" description="Helical" evidence="5">
    <location>
        <begin position="189"/>
        <end position="208"/>
    </location>
</feature>
<feature type="transmembrane region" description="Helical" evidence="5">
    <location>
        <begin position="139"/>
        <end position="163"/>
    </location>
</feature>
<evidence type="ECO:0000256" key="2">
    <source>
        <dbReference type="ARBA" id="ARBA00022692"/>
    </source>
</evidence>
<accession>A0A2M9BU34</accession>
<dbReference type="RefSeq" id="WP_157802939.1">
    <property type="nucleotide sequence ID" value="NZ_PGFB01000004.1"/>
</dbReference>
<comment type="subcellular location">
    <subcellularLocation>
        <location evidence="1">Membrane</location>
        <topology evidence="1">Multi-pass membrane protein</topology>
    </subcellularLocation>
</comment>
<sequence length="259" mass="27560">MDPIEEELESTLGELRDVYLTAGAAVPRPLRALLDTGFRRDPSTAGALVSTAPGTLRARRFGPRLGDRIDPAAVAELELNYAVLLDEATELATRLGLPSADPSLPLGLNGATYAYTPEDGAVSGVPGGFSEARDRSVGMWGYLSALAWILPIPFSNLWGPLIVHLNTRRRSGEVALANTANSVSWQLSYLLYCVASVAVTLVLALVIGQKVNGFFPIGTPLIVIPVLGVLNLIFTIIGAVRAHRGVVYRVPLALPLLRG</sequence>
<protein>
    <submittedName>
        <fullName evidence="6">Putative Tic20 family protein</fullName>
    </submittedName>
</protein>
<dbReference type="Pfam" id="PF09685">
    <property type="entry name" value="MamF_MmsF"/>
    <property type="match status" value="1"/>
</dbReference>
<organism evidence="6 7">
    <name type="scientific">Compostimonas suwonensis</name>
    <dbReference type="NCBI Taxonomy" id="1048394"/>
    <lineage>
        <taxon>Bacteria</taxon>
        <taxon>Bacillati</taxon>
        <taxon>Actinomycetota</taxon>
        <taxon>Actinomycetes</taxon>
        <taxon>Micrococcales</taxon>
        <taxon>Microbacteriaceae</taxon>
        <taxon>Compostimonas</taxon>
    </lineage>
</organism>
<gene>
    <name evidence="6" type="ORF">CLV54_2398</name>
</gene>
<dbReference type="OrthoDB" id="9808930at2"/>
<evidence type="ECO:0000256" key="4">
    <source>
        <dbReference type="ARBA" id="ARBA00023136"/>
    </source>
</evidence>
<keyword evidence="3 5" id="KW-1133">Transmembrane helix</keyword>
<dbReference type="Proteomes" id="UP000230161">
    <property type="component" value="Unassembled WGS sequence"/>
</dbReference>
<proteinExistence type="predicted"/>
<keyword evidence="2 5" id="KW-0812">Transmembrane</keyword>
<evidence type="ECO:0000256" key="1">
    <source>
        <dbReference type="ARBA" id="ARBA00004141"/>
    </source>
</evidence>
<evidence type="ECO:0000313" key="6">
    <source>
        <dbReference type="EMBL" id="PJJ61453.1"/>
    </source>
</evidence>
<evidence type="ECO:0000256" key="3">
    <source>
        <dbReference type="ARBA" id="ARBA00022989"/>
    </source>
</evidence>